<dbReference type="InterPro" id="IPR011049">
    <property type="entry name" value="Serralysin-like_metalloprot_C"/>
</dbReference>
<reference evidence="4" key="1">
    <citation type="submission" date="2016-10" db="EMBL/GenBank/DDBJ databases">
        <title>Comparative genomics uncovers the prolific and rare metabolic potential of the cyanobacterial genus Moorea.</title>
        <authorList>
            <person name="Leao T."/>
            <person name="Castelao G."/>
            <person name="Korobeynikov A."/>
            <person name="Monroe E.A."/>
            <person name="Podell S."/>
            <person name="Glukhov E."/>
            <person name="Allen E."/>
            <person name="Gerwick W.H."/>
            <person name="Gerwick L."/>
        </authorList>
    </citation>
    <scope>NUCLEOTIDE SEQUENCE [LARGE SCALE GENOMIC DNA]</scope>
    <source>
        <strain evidence="4">JHB</strain>
    </source>
</reference>
<dbReference type="Pfam" id="PF00353">
    <property type="entry name" value="HemolysinCabind"/>
    <property type="match status" value="2"/>
</dbReference>
<dbReference type="SUPFAM" id="SSF51120">
    <property type="entry name" value="beta-Roll"/>
    <property type="match status" value="1"/>
</dbReference>
<dbReference type="InterPro" id="IPR018511">
    <property type="entry name" value="Hemolysin-typ_Ca-bd_CS"/>
</dbReference>
<dbReference type="GO" id="GO:0005576">
    <property type="term" value="C:extracellular region"/>
    <property type="evidence" value="ECO:0007669"/>
    <property type="project" value="UniProtKB-SubCell"/>
</dbReference>
<keyword evidence="2" id="KW-0964">Secreted</keyword>
<proteinExistence type="predicted"/>
<organism evidence="3 4">
    <name type="scientific">Moorena producens (strain JHB)</name>
    <dbReference type="NCBI Taxonomy" id="1454205"/>
    <lineage>
        <taxon>Bacteria</taxon>
        <taxon>Bacillati</taxon>
        <taxon>Cyanobacteriota</taxon>
        <taxon>Cyanophyceae</taxon>
        <taxon>Coleofasciculales</taxon>
        <taxon>Coleofasciculaceae</taxon>
        <taxon>Moorena</taxon>
    </lineage>
</organism>
<evidence type="ECO:0000256" key="1">
    <source>
        <dbReference type="ARBA" id="ARBA00004613"/>
    </source>
</evidence>
<protein>
    <submittedName>
        <fullName evidence="3">Calcium-binding protein</fullName>
    </submittedName>
</protein>
<dbReference type="PRINTS" id="PR00313">
    <property type="entry name" value="CABNDNGRPT"/>
</dbReference>
<dbReference type="InterPro" id="IPR001343">
    <property type="entry name" value="Hemolysn_Ca-bd"/>
</dbReference>
<dbReference type="PANTHER" id="PTHR38340">
    <property type="entry name" value="S-LAYER PROTEIN"/>
    <property type="match status" value="1"/>
</dbReference>
<dbReference type="PANTHER" id="PTHR38340:SF1">
    <property type="entry name" value="S-LAYER PROTEIN"/>
    <property type="match status" value="1"/>
</dbReference>
<dbReference type="GO" id="GO:0005509">
    <property type="term" value="F:calcium ion binding"/>
    <property type="evidence" value="ECO:0007669"/>
    <property type="project" value="InterPro"/>
</dbReference>
<evidence type="ECO:0000256" key="2">
    <source>
        <dbReference type="ARBA" id="ARBA00022525"/>
    </source>
</evidence>
<dbReference type="InterPro" id="IPR050557">
    <property type="entry name" value="RTX_toxin/Mannuronan_C5-epim"/>
</dbReference>
<evidence type="ECO:0000313" key="4">
    <source>
        <dbReference type="Proteomes" id="UP000176944"/>
    </source>
</evidence>
<evidence type="ECO:0000313" key="3">
    <source>
        <dbReference type="EMBL" id="AOY83594.1"/>
    </source>
</evidence>
<sequence length="320" mass="33431">MSSNSTNTIVLTFDELPFQPVDDLNFMGVTFDFKVGGVDSTDANYASSGPGLISFVQDPSLEGNAAGILTLDFDAPVSELEFGVALSTFGTLTPGFTVELFDGSTLVNEIEVDTSSQPSFTEGLFSLPDSDTPIDRVVIDFNDATAFRFALDNLMFEEAGVTLIGTPNNDILQGGGGDDIIKGLNSQDLLLGLAGEDYIDGGDGDDILLGGDGHDTLKGGNGQDQLLGGFGNDTLIGGPGDDTLTGGSGQDTFVLSTVGKLTITDFTDGEDLLQLDGLTFGQISIFEQNDDTIITTINNQPLAVLSGVDFADITEADFVL</sequence>
<dbReference type="Proteomes" id="UP000176944">
    <property type="component" value="Chromosome"/>
</dbReference>
<accession>A0A1D9G7T4</accession>
<dbReference type="PROSITE" id="PS00330">
    <property type="entry name" value="HEMOLYSIN_CALCIUM"/>
    <property type="match status" value="4"/>
</dbReference>
<name>A0A1D9G7T4_MOOP1</name>
<dbReference type="AlphaFoldDB" id="A0A1D9G7T4"/>
<comment type="subcellular location">
    <subcellularLocation>
        <location evidence="1">Secreted</location>
    </subcellularLocation>
</comment>
<dbReference type="EMBL" id="CP017708">
    <property type="protein sequence ID" value="AOY83594.1"/>
    <property type="molecule type" value="Genomic_DNA"/>
</dbReference>
<gene>
    <name evidence="3" type="ORF">BJP36_30420</name>
</gene>
<dbReference type="Gene3D" id="2.150.10.10">
    <property type="entry name" value="Serralysin-like metalloprotease, C-terminal"/>
    <property type="match status" value="2"/>
</dbReference>